<evidence type="ECO:0000256" key="7">
    <source>
        <dbReference type="RuleBase" id="RU363032"/>
    </source>
</evidence>
<reference evidence="9" key="1">
    <citation type="submission" date="2022-03" db="EMBL/GenBank/DDBJ databases">
        <title>Streptomyces 7R015 and 7R016 isolated from Barleria lupulina in Thailand.</title>
        <authorList>
            <person name="Kanchanasin P."/>
            <person name="Phongsopitanun W."/>
            <person name="Tanasupawat S."/>
        </authorList>
    </citation>
    <scope>NUCLEOTIDE SEQUENCE</scope>
    <source>
        <strain evidence="9">7R015</strain>
    </source>
</reference>
<dbReference type="PROSITE" id="PS50928">
    <property type="entry name" value="ABC_TM1"/>
    <property type="match status" value="1"/>
</dbReference>
<dbReference type="PANTHER" id="PTHR43744:SF12">
    <property type="entry name" value="ABC TRANSPORTER PERMEASE PROTEIN MG189-RELATED"/>
    <property type="match status" value="1"/>
</dbReference>
<dbReference type="Gene3D" id="1.10.3720.10">
    <property type="entry name" value="MetI-like"/>
    <property type="match status" value="1"/>
</dbReference>
<evidence type="ECO:0000256" key="2">
    <source>
        <dbReference type="ARBA" id="ARBA00022448"/>
    </source>
</evidence>
<keyword evidence="4 7" id="KW-0812">Transmembrane</keyword>
<comment type="caution">
    <text evidence="9">The sequence shown here is derived from an EMBL/GenBank/DDBJ whole genome shotgun (WGS) entry which is preliminary data.</text>
</comment>
<dbReference type="Pfam" id="PF00528">
    <property type="entry name" value="BPD_transp_1"/>
    <property type="match status" value="1"/>
</dbReference>
<dbReference type="CDD" id="cd06261">
    <property type="entry name" value="TM_PBP2"/>
    <property type="match status" value="1"/>
</dbReference>
<feature type="transmembrane region" description="Helical" evidence="7">
    <location>
        <begin position="12"/>
        <end position="31"/>
    </location>
</feature>
<dbReference type="PANTHER" id="PTHR43744">
    <property type="entry name" value="ABC TRANSPORTER PERMEASE PROTEIN MG189-RELATED-RELATED"/>
    <property type="match status" value="1"/>
</dbReference>
<evidence type="ECO:0000256" key="6">
    <source>
        <dbReference type="ARBA" id="ARBA00023136"/>
    </source>
</evidence>
<evidence type="ECO:0000256" key="5">
    <source>
        <dbReference type="ARBA" id="ARBA00022989"/>
    </source>
</evidence>
<keyword evidence="6 7" id="KW-0472">Membrane</keyword>
<evidence type="ECO:0000313" key="10">
    <source>
        <dbReference type="Proteomes" id="UP001165269"/>
    </source>
</evidence>
<dbReference type="InterPro" id="IPR035906">
    <property type="entry name" value="MetI-like_sf"/>
</dbReference>
<gene>
    <name evidence="9" type="ORF">MQP27_48310</name>
</gene>
<keyword evidence="10" id="KW-1185">Reference proteome</keyword>
<comment type="subcellular location">
    <subcellularLocation>
        <location evidence="1 7">Cell membrane</location>
        <topology evidence="1 7">Multi-pass membrane protein</topology>
    </subcellularLocation>
</comment>
<feature type="transmembrane region" description="Helical" evidence="7">
    <location>
        <begin position="181"/>
        <end position="206"/>
    </location>
</feature>
<evidence type="ECO:0000256" key="3">
    <source>
        <dbReference type="ARBA" id="ARBA00022475"/>
    </source>
</evidence>
<feature type="transmembrane region" description="Helical" evidence="7">
    <location>
        <begin position="239"/>
        <end position="262"/>
    </location>
</feature>
<keyword evidence="5 7" id="KW-1133">Transmembrane helix</keyword>
<dbReference type="Proteomes" id="UP001165269">
    <property type="component" value="Unassembled WGS sequence"/>
</dbReference>
<protein>
    <submittedName>
        <fullName evidence="9">Carbohydrate ABC transporter permease</fullName>
    </submittedName>
</protein>
<dbReference type="SUPFAM" id="SSF161098">
    <property type="entry name" value="MetI-like"/>
    <property type="match status" value="1"/>
</dbReference>
<feature type="transmembrane region" description="Helical" evidence="7">
    <location>
        <begin position="138"/>
        <end position="160"/>
    </location>
</feature>
<dbReference type="EMBL" id="JALDAY010000022">
    <property type="protein sequence ID" value="MCI3278893.1"/>
    <property type="molecule type" value="Genomic_DNA"/>
</dbReference>
<comment type="similarity">
    <text evidence="7">Belongs to the binding-protein-dependent transport system permease family.</text>
</comment>
<keyword evidence="2 7" id="KW-0813">Transport</keyword>
<feature type="transmembrane region" description="Helical" evidence="7">
    <location>
        <begin position="75"/>
        <end position="94"/>
    </location>
</feature>
<feature type="domain" description="ABC transmembrane type-1" evidence="8">
    <location>
        <begin position="71"/>
        <end position="262"/>
    </location>
</feature>
<evidence type="ECO:0000256" key="4">
    <source>
        <dbReference type="ARBA" id="ARBA00022692"/>
    </source>
</evidence>
<evidence type="ECO:0000313" key="9">
    <source>
        <dbReference type="EMBL" id="MCI3278893.1"/>
    </source>
</evidence>
<name>A0ABS9YNQ0_9ACTN</name>
<dbReference type="RefSeq" id="WP_242778066.1">
    <property type="nucleotide sequence ID" value="NZ_JALDAY010000022.1"/>
</dbReference>
<evidence type="ECO:0000259" key="8">
    <source>
        <dbReference type="PROSITE" id="PS50928"/>
    </source>
</evidence>
<sequence>MNTNAVRTGVRYLLLTLFAIPWIVVPFWLLIVNSLKTEGDSSVLSLAWPKHFNGGANYRTVIEQGSYFLGLRNSALMAVPTILAVLLLGSMAAWSYARSGSRPLRFAYYTSALSIVLPPAIVPTIYVLTRLGINGTQLGYMLVIAGTRLGVVVFLATGFVRTLPHDFEEAAQIDGANRWQIYWRIVLPMLTPVLFTSAVMLIISVWNDFYFALFLLRGSERATLPLTLYQFASTSTHGVSWNLVFAHVVLTSLPLVLVYAVLQRRVLGGLTEGGVTG</sequence>
<keyword evidence="3" id="KW-1003">Cell membrane</keyword>
<proteinExistence type="inferred from homology"/>
<accession>A0ABS9YNQ0</accession>
<dbReference type="InterPro" id="IPR000515">
    <property type="entry name" value="MetI-like"/>
</dbReference>
<organism evidence="9 10">
    <name type="scientific">Streptomyces cylindrosporus</name>
    <dbReference type="NCBI Taxonomy" id="2927583"/>
    <lineage>
        <taxon>Bacteria</taxon>
        <taxon>Bacillati</taxon>
        <taxon>Actinomycetota</taxon>
        <taxon>Actinomycetes</taxon>
        <taxon>Kitasatosporales</taxon>
        <taxon>Streptomycetaceae</taxon>
        <taxon>Streptomyces</taxon>
    </lineage>
</organism>
<evidence type="ECO:0000256" key="1">
    <source>
        <dbReference type="ARBA" id="ARBA00004651"/>
    </source>
</evidence>
<feature type="transmembrane region" description="Helical" evidence="7">
    <location>
        <begin position="106"/>
        <end position="126"/>
    </location>
</feature>